<gene>
    <name evidence="1" type="ORF">JZ751_015507</name>
</gene>
<proteinExistence type="predicted"/>
<dbReference type="Proteomes" id="UP000824540">
    <property type="component" value="Unassembled WGS sequence"/>
</dbReference>
<reference evidence="1" key="1">
    <citation type="thesis" date="2021" institute="BYU ScholarsArchive" country="Provo, UT, USA">
        <title>Applications of and Algorithms for Genome Assembly and Genomic Analyses with an Emphasis on Marine Teleosts.</title>
        <authorList>
            <person name="Pickett B.D."/>
        </authorList>
    </citation>
    <scope>NUCLEOTIDE SEQUENCE</scope>
    <source>
        <strain evidence="1">HI-2016</strain>
    </source>
</reference>
<name>A0A8T2MXA3_9TELE</name>
<comment type="caution">
    <text evidence="1">The sequence shown here is derived from an EMBL/GenBank/DDBJ whole genome shotgun (WGS) entry which is preliminary data.</text>
</comment>
<evidence type="ECO:0000313" key="2">
    <source>
        <dbReference type="Proteomes" id="UP000824540"/>
    </source>
</evidence>
<dbReference type="AlphaFoldDB" id="A0A8T2MXA3"/>
<protein>
    <submittedName>
        <fullName evidence="1">Uncharacterized protein</fullName>
    </submittedName>
</protein>
<organism evidence="1 2">
    <name type="scientific">Albula glossodonta</name>
    <name type="common">roundjaw bonefish</name>
    <dbReference type="NCBI Taxonomy" id="121402"/>
    <lineage>
        <taxon>Eukaryota</taxon>
        <taxon>Metazoa</taxon>
        <taxon>Chordata</taxon>
        <taxon>Craniata</taxon>
        <taxon>Vertebrata</taxon>
        <taxon>Euteleostomi</taxon>
        <taxon>Actinopterygii</taxon>
        <taxon>Neopterygii</taxon>
        <taxon>Teleostei</taxon>
        <taxon>Albuliformes</taxon>
        <taxon>Albulidae</taxon>
        <taxon>Albula</taxon>
    </lineage>
</organism>
<feature type="non-terminal residue" evidence="1">
    <location>
        <position position="87"/>
    </location>
</feature>
<keyword evidence="2" id="KW-1185">Reference proteome</keyword>
<dbReference type="EMBL" id="JAFBMS010000249">
    <property type="protein sequence ID" value="KAG9332216.1"/>
    <property type="molecule type" value="Genomic_DNA"/>
</dbReference>
<evidence type="ECO:0000313" key="1">
    <source>
        <dbReference type="EMBL" id="KAG9332216.1"/>
    </source>
</evidence>
<sequence>GCFGPADRLASLFCSSSLHQNAKPKSGFCEGMVSGVESATCHSPVVTLRCQSCSCAAGGAGGGAGAACSGFSDVFLTERAAASVTCF</sequence>
<accession>A0A8T2MXA3</accession>